<keyword evidence="8" id="KW-0519">Myristate</keyword>
<evidence type="ECO:0000256" key="11">
    <source>
        <dbReference type="ARBA" id="ARBA00022842"/>
    </source>
</evidence>
<dbReference type="Proteomes" id="UP001626550">
    <property type="component" value="Unassembled WGS sequence"/>
</dbReference>
<dbReference type="Pfam" id="PF07830">
    <property type="entry name" value="PP2C_C"/>
    <property type="match status" value="1"/>
</dbReference>
<keyword evidence="6" id="KW-0963">Cytoplasm</keyword>
<keyword evidence="9" id="KW-0479">Metal-binding</keyword>
<evidence type="ECO:0000256" key="9">
    <source>
        <dbReference type="ARBA" id="ARBA00022723"/>
    </source>
</evidence>
<evidence type="ECO:0000256" key="1">
    <source>
        <dbReference type="ARBA" id="ARBA00001936"/>
    </source>
</evidence>
<name>A0ABD2QHX4_9PLAT</name>
<dbReference type="CDD" id="cd00143">
    <property type="entry name" value="PP2Cc"/>
    <property type="match status" value="1"/>
</dbReference>
<comment type="similarity">
    <text evidence="5 16">Belongs to the PP2C family.</text>
</comment>
<organism evidence="18 19">
    <name type="scientific">Cichlidogyrus casuarinus</name>
    <dbReference type="NCBI Taxonomy" id="1844966"/>
    <lineage>
        <taxon>Eukaryota</taxon>
        <taxon>Metazoa</taxon>
        <taxon>Spiralia</taxon>
        <taxon>Lophotrochozoa</taxon>
        <taxon>Platyhelminthes</taxon>
        <taxon>Monogenea</taxon>
        <taxon>Monopisthocotylea</taxon>
        <taxon>Dactylogyridea</taxon>
        <taxon>Ancyrocephalidae</taxon>
        <taxon>Cichlidogyrus</taxon>
    </lineage>
</organism>
<dbReference type="InterPro" id="IPR001932">
    <property type="entry name" value="PPM-type_phosphatase-like_dom"/>
</dbReference>
<comment type="cofactor">
    <cofactor evidence="1">
        <name>Mn(2+)</name>
        <dbReference type="ChEBI" id="CHEBI:29035"/>
    </cofactor>
</comment>
<evidence type="ECO:0000313" key="19">
    <source>
        <dbReference type="Proteomes" id="UP001626550"/>
    </source>
</evidence>
<dbReference type="Gene3D" id="1.10.10.430">
    <property type="entry name" value="Phosphatase 2C, C-terminal domain suprefamily"/>
    <property type="match status" value="1"/>
</dbReference>
<keyword evidence="14" id="KW-0464">Manganese</keyword>
<comment type="subcellular location">
    <subcellularLocation>
        <location evidence="3">Cytoplasm</location>
        <location evidence="3">Cytosol</location>
    </subcellularLocation>
    <subcellularLocation>
        <location evidence="4">Membrane</location>
        <topology evidence="4">Lipid-anchor</topology>
    </subcellularLocation>
</comment>
<dbReference type="PROSITE" id="PS01032">
    <property type="entry name" value="PPM_1"/>
    <property type="match status" value="1"/>
</dbReference>
<accession>A0ABD2QHX4</accession>
<dbReference type="PROSITE" id="PS51746">
    <property type="entry name" value="PPM_2"/>
    <property type="match status" value="1"/>
</dbReference>
<dbReference type="GO" id="GO:0004721">
    <property type="term" value="F:phosphoprotein phosphatase activity"/>
    <property type="evidence" value="ECO:0007669"/>
    <property type="project" value="UniProtKB-KW"/>
</dbReference>
<evidence type="ECO:0000256" key="15">
    <source>
        <dbReference type="ARBA" id="ARBA00023288"/>
    </source>
</evidence>
<evidence type="ECO:0000313" key="18">
    <source>
        <dbReference type="EMBL" id="KAL3319127.1"/>
    </source>
</evidence>
<keyword evidence="11" id="KW-0460">Magnesium</keyword>
<reference evidence="18 19" key="1">
    <citation type="submission" date="2024-11" db="EMBL/GenBank/DDBJ databases">
        <title>Adaptive evolution of stress response genes in parasites aligns with host niche diversity.</title>
        <authorList>
            <person name="Hahn C."/>
            <person name="Resl P."/>
        </authorList>
    </citation>
    <scope>NUCLEOTIDE SEQUENCE [LARGE SCALE GENOMIC DNA]</scope>
    <source>
        <strain evidence="18">EGGRZ-B1_66</strain>
        <tissue evidence="18">Body</tissue>
    </source>
</reference>
<evidence type="ECO:0000256" key="13">
    <source>
        <dbReference type="ARBA" id="ARBA00023136"/>
    </source>
</evidence>
<evidence type="ECO:0000256" key="8">
    <source>
        <dbReference type="ARBA" id="ARBA00022707"/>
    </source>
</evidence>
<dbReference type="SMART" id="SM00332">
    <property type="entry name" value="PP2Cc"/>
    <property type="match status" value="1"/>
</dbReference>
<keyword evidence="19" id="KW-1185">Reference proteome</keyword>
<comment type="caution">
    <text evidence="18">The sequence shown here is derived from an EMBL/GenBank/DDBJ whole genome shotgun (WGS) entry which is preliminary data.</text>
</comment>
<dbReference type="InterPro" id="IPR015655">
    <property type="entry name" value="PP2C"/>
</dbReference>
<dbReference type="Pfam" id="PF00481">
    <property type="entry name" value="PP2C"/>
    <property type="match status" value="1"/>
</dbReference>
<keyword evidence="7" id="KW-0597">Phosphoprotein</keyword>
<comment type="cofactor">
    <cofactor evidence="2">
        <name>Mg(2+)</name>
        <dbReference type="ChEBI" id="CHEBI:18420"/>
    </cofactor>
</comment>
<protein>
    <submittedName>
        <fullName evidence="18">Protein phosphatase 1A</fullName>
    </submittedName>
</protein>
<evidence type="ECO:0000256" key="16">
    <source>
        <dbReference type="RuleBase" id="RU003465"/>
    </source>
</evidence>
<dbReference type="SUPFAM" id="SSF81606">
    <property type="entry name" value="PP2C-like"/>
    <property type="match status" value="1"/>
</dbReference>
<evidence type="ECO:0000256" key="14">
    <source>
        <dbReference type="ARBA" id="ARBA00023211"/>
    </source>
</evidence>
<evidence type="ECO:0000256" key="4">
    <source>
        <dbReference type="ARBA" id="ARBA00004635"/>
    </source>
</evidence>
<dbReference type="EMBL" id="JBJKFK010000168">
    <property type="protein sequence ID" value="KAL3319127.1"/>
    <property type="molecule type" value="Genomic_DNA"/>
</dbReference>
<dbReference type="PANTHER" id="PTHR47992">
    <property type="entry name" value="PROTEIN PHOSPHATASE"/>
    <property type="match status" value="1"/>
</dbReference>
<dbReference type="AlphaFoldDB" id="A0ABD2QHX4"/>
<dbReference type="GO" id="GO:0046872">
    <property type="term" value="F:metal ion binding"/>
    <property type="evidence" value="ECO:0007669"/>
    <property type="project" value="UniProtKB-KW"/>
</dbReference>
<evidence type="ECO:0000256" key="5">
    <source>
        <dbReference type="ARBA" id="ARBA00006702"/>
    </source>
</evidence>
<dbReference type="InterPro" id="IPR036457">
    <property type="entry name" value="PPM-type-like_dom_sf"/>
</dbReference>
<evidence type="ECO:0000256" key="7">
    <source>
        <dbReference type="ARBA" id="ARBA00022553"/>
    </source>
</evidence>
<sequence>MGAFLDKPKTQKISEEGSRNELKFGVACMQGWRIDMEDAHRIVFPLPGKLADWSFYAIFDGHAGSKVAENASKTLIDVILARKEFQELQNDSSRHSDKDLIRRGIVQGFLDFDDTLEKDERSGSTAITAFVTPKHIILGNCGDSRAMVVSKQQVVQETVDHKPADEKEAKRIKKAGGEVVLQRINGALAVSRSLGDFEYKRNTGLENTEQLVSAEPEVTFYERRPDEDQILFLACDGIWDVFSSDILKNYLIHRLSCEESFARITEQLLDHCLHLGSRDNMSALLVGLDSCPKVDPEMKKKDDELNKSIATLAHNHCTESSKSETFSSNQIFELIKTCDLDVEGLPGGLISKRYIIESVFNKFNPNSDESSPEVIRLAPTNYGLGMFLFIGTEQ</sequence>
<evidence type="ECO:0000256" key="12">
    <source>
        <dbReference type="ARBA" id="ARBA00022912"/>
    </source>
</evidence>
<dbReference type="InterPro" id="IPR012911">
    <property type="entry name" value="PP2C_C"/>
</dbReference>
<keyword evidence="10 16" id="KW-0378">Hydrolase</keyword>
<evidence type="ECO:0000259" key="17">
    <source>
        <dbReference type="PROSITE" id="PS51746"/>
    </source>
</evidence>
<evidence type="ECO:0000256" key="10">
    <source>
        <dbReference type="ARBA" id="ARBA00022801"/>
    </source>
</evidence>
<keyword evidence="12 16" id="KW-0904">Protein phosphatase</keyword>
<dbReference type="InterPro" id="IPR036580">
    <property type="entry name" value="PP2C_C_sf"/>
</dbReference>
<keyword evidence="15" id="KW-0449">Lipoprotein</keyword>
<dbReference type="InterPro" id="IPR000222">
    <property type="entry name" value="PP2C_BS"/>
</dbReference>
<evidence type="ECO:0000256" key="2">
    <source>
        <dbReference type="ARBA" id="ARBA00001946"/>
    </source>
</evidence>
<evidence type="ECO:0000256" key="3">
    <source>
        <dbReference type="ARBA" id="ARBA00004514"/>
    </source>
</evidence>
<dbReference type="GO" id="GO:0016020">
    <property type="term" value="C:membrane"/>
    <property type="evidence" value="ECO:0007669"/>
    <property type="project" value="UniProtKB-SubCell"/>
</dbReference>
<evidence type="ECO:0000256" key="6">
    <source>
        <dbReference type="ARBA" id="ARBA00022490"/>
    </source>
</evidence>
<gene>
    <name evidence="18" type="primary">PPM1A</name>
    <name evidence="18" type="ORF">Ciccas_002215</name>
</gene>
<dbReference type="GO" id="GO:0005829">
    <property type="term" value="C:cytosol"/>
    <property type="evidence" value="ECO:0007669"/>
    <property type="project" value="UniProtKB-SubCell"/>
</dbReference>
<keyword evidence="13" id="KW-0472">Membrane</keyword>
<dbReference type="Gene3D" id="3.60.40.10">
    <property type="entry name" value="PPM-type phosphatase domain"/>
    <property type="match status" value="1"/>
</dbReference>
<feature type="domain" description="PPM-type phosphatase" evidence="17">
    <location>
        <begin position="23"/>
        <end position="288"/>
    </location>
</feature>
<proteinExistence type="inferred from homology"/>